<evidence type="ECO:0000313" key="15">
    <source>
        <dbReference type="Proteomes" id="UP000428330"/>
    </source>
</evidence>
<comment type="subunit">
    <text evidence="10">Monomer.</text>
</comment>
<protein>
    <recommendedName>
        <fullName evidence="10">tRNA dimethylallyltransferase</fullName>
        <ecNumber evidence="10">2.5.1.75</ecNumber>
    </recommendedName>
    <alternativeName>
        <fullName evidence="10">Dimethylallyl diphosphate:tRNA dimethylallyltransferase</fullName>
        <shortName evidence="10">DMAPP:tRNA dimethylallyltransferase</shortName>
        <shortName evidence="10">DMATase</shortName>
    </alternativeName>
    <alternativeName>
        <fullName evidence="10">Isopentenyl-diphosphate:tRNA isopentenyltransferase</fullName>
        <shortName evidence="10">IPP transferase</shortName>
        <shortName evidence="10">IPPT</shortName>
        <shortName evidence="10">IPTase</shortName>
    </alternativeName>
</protein>
<gene>
    <name evidence="10 14" type="primary">miaA</name>
    <name evidence="14" type="ORF">EI983_09965</name>
</gene>
<evidence type="ECO:0000256" key="7">
    <source>
        <dbReference type="ARBA" id="ARBA00022840"/>
    </source>
</evidence>
<dbReference type="NCBIfam" id="TIGR00174">
    <property type="entry name" value="miaA"/>
    <property type="match status" value="1"/>
</dbReference>
<feature type="site" description="Interaction with substrate tRNA" evidence="10">
    <location>
        <position position="135"/>
    </location>
</feature>
<dbReference type="EC" id="2.5.1.75" evidence="10"/>
<evidence type="ECO:0000256" key="6">
    <source>
        <dbReference type="ARBA" id="ARBA00022741"/>
    </source>
</evidence>
<keyword evidence="15" id="KW-1185">Reference proteome</keyword>
<proteinExistence type="inferred from homology"/>
<dbReference type="InterPro" id="IPR027417">
    <property type="entry name" value="P-loop_NTPase"/>
</dbReference>
<dbReference type="GO" id="GO:0005524">
    <property type="term" value="F:ATP binding"/>
    <property type="evidence" value="ECO:0007669"/>
    <property type="project" value="UniProtKB-UniRule"/>
</dbReference>
<dbReference type="PANTHER" id="PTHR11088:SF60">
    <property type="entry name" value="TRNA DIMETHYLALLYLTRANSFERASE"/>
    <property type="match status" value="1"/>
</dbReference>
<keyword evidence="6 10" id="KW-0547">Nucleotide-binding</keyword>
<dbReference type="Gene3D" id="3.40.50.300">
    <property type="entry name" value="P-loop containing nucleotide triphosphate hydrolases"/>
    <property type="match status" value="1"/>
</dbReference>
<keyword evidence="7 10" id="KW-0067">ATP-binding</keyword>
<evidence type="ECO:0000256" key="11">
    <source>
        <dbReference type="RuleBase" id="RU003783"/>
    </source>
</evidence>
<organism evidence="14 15">
    <name type="scientific">Roseovarius faecimaris</name>
    <dbReference type="NCBI Taxonomy" id="2494550"/>
    <lineage>
        <taxon>Bacteria</taxon>
        <taxon>Pseudomonadati</taxon>
        <taxon>Pseudomonadota</taxon>
        <taxon>Alphaproteobacteria</taxon>
        <taxon>Rhodobacterales</taxon>
        <taxon>Roseobacteraceae</taxon>
        <taxon>Roseovarius</taxon>
    </lineage>
</organism>
<evidence type="ECO:0000256" key="8">
    <source>
        <dbReference type="ARBA" id="ARBA00022842"/>
    </source>
</evidence>
<dbReference type="HAMAP" id="MF_00185">
    <property type="entry name" value="IPP_trans"/>
    <property type="match status" value="1"/>
</dbReference>
<evidence type="ECO:0000256" key="3">
    <source>
        <dbReference type="ARBA" id="ARBA00005842"/>
    </source>
</evidence>
<dbReference type="Gene3D" id="1.10.20.140">
    <property type="match status" value="1"/>
</dbReference>
<dbReference type="KEGG" id="rom:EI983_09965"/>
<evidence type="ECO:0000256" key="2">
    <source>
        <dbReference type="ARBA" id="ARBA00003213"/>
    </source>
</evidence>
<evidence type="ECO:0000256" key="9">
    <source>
        <dbReference type="ARBA" id="ARBA00049563"/>
    </source>
</evidence>
<evidence type="ECO:0000256" key="10">
    <source>
        <dbReference type="HAMAP-Rule" id="MF_00185"/>
    </source>
</evidence>
<keyword evidence="4 10" id="KW-0808">Transferase</keyword>
<dbReference type="EMBL" id="CP034348">
    <property type="protein sequence ID" value="QGX98586.1"/>
    <property type="molecule type" value="Genomic_DNA"/>
</dbReference>
<evidence type="ECO:0000256" key="1">
    <source>
        <dbReference type="ARBA" id="ARBA00001946"/>
    </source>
</evidence>
<dbReference type="Proteomes" id="UP000428330">
    <property type="component" value="Chromosome"/>
</dbReference>
<dbReference type="PANTHER" id="PTHR11088">
    <property type="entry name" value="TRNA DIMETHYLALLYLTRANSFERASE"/>
    <property type="match status" value="1"/>
</dbReference>
<evidence type="ECO:0000256" key="4">
    <source>
        <dbReference type="ARBA" id="ARBA00022679"/>
    </source>
</evidence>
<comment type="caution">
    <text evidence="10">Lacks conserved residue(s) required for the propagation of feature annotation.</text>
</comment>
<dbReference type="Pfam" id="PF01715">
    <property type="entry name" value="IPPT"/>
    <property type="match status" value="1"/>
</dbReference>
<dbReference type="InterPro" id="IPR039657">
    <property type="entry name" value="Dimethylallyltransferase"/>
</dbReference>
<evidence type="ECO:0000256" key="12">
    <source>
        <dbReference type="RuleBase" id="RU003784"/>
    </source>
</evidence>
<dbReference type="OrthoDB" id="9776390at2"/>
<comment type="similarity">
    <text evidence="3 10 13">Belongs to the IPP transferase family.</text>
</comment>
<feature type="binding site" evidence="10">
    <location>
        <begin position="48"/>
        <end position="55"/>
    </location>
    <ligand>
        <name>ATP</name>
        <dbReference type="ChEBI" id="CHEBI:30616"/>
    </ligand>
</feature>
<feature type="site" description="Interaction with substrate tRNA" evidence="10">
    <location>
        <position position="157"/>
    </location>
</feature>
<comment type="cofactor">
    <cofactor evidence="1 10">
        <name>Mg(2+)</name>
        <dbReference type="ChEBI" id="CHEBI:18420"/>
    </cofactor>
</comment>
<comment type="function">
    <text evidence="2 10 12">Catalyzes the transfer of a dimethylallyl group onto the adenine at position 37 in tRNAs that read codons beginning with uridine, leading to the formation of N6-(dimethylallyl)adenosine (i(6)A).</text>
</comment>
<name>A0A6I6ITD9_9RHOB</name>
<evidence type="ECO:0000313" key="14">
    <source>
        <dbReference type="EMBL" id="QGX98586.1"/>
    </source>
</evidence>
<feature type="binding site" evidence="10">
    <location>
        <begin position="50"/>
        <end position="55"/>
    </location>
    <ligand>
        <name>substrate</name>
    </ligand>
</feature>
<sequence>MAGRFNHRVRPGGENARNRLVIRADFAYGNRVKELLDIAADAPVLIAGPTASGKSALALALAEAQGGVIVNADAIQVYANWRILTARPSDEEVARAPHRLFGHVAHDQDYSVGHWLRELNALIAGPRRLIIVGGTGLYFSALTEGLADIPATPAEIRAEADALRETGGVARMLDDLDATTRARIDTQNPMRVQRAWEVWRATGRSLAAWQDDTPPPILPLDACVPLVLDADKDWLNDRIARRFDQMIAQGALDEVRANLATWDPARPSSKAIGAPELMAHLRGEITLDAARDAATIATRQYAKRQRTWFRARMRSWRHIPAAEL</sequence>
<dbReference type="InterPro" id="IPR018022">
    <property type="entry name" value="IPT"/>
</dbReference>
<keyword evidence="5 10" id="KW-0819">tRNA processing</keyword>
<dbReference type="SUPFAM" id="SSF52540">
    <property type="entry name" value="P-loop containing nucleoside triphosphate hydrolases"/>
    <property type="match status" value="2"/>
</dbReference>
<evidence type="ECO:0000256" key="13">
    <source>
        <dbReference type="RuleBase" id="RU003785"/>
    </source>
</evidence>
<dbReference type="GO" id="GO:0052381">
    <property type="term" value="F:tRNA dimethylallyltransferase activity"/>
    <property type="evidence" value="ECO:0007669"/>
    <property type="project" value="UniProtKB-UniRule"/>
</dbReference>
<dbReference type="GO" id="GO:0006400">
    <property type="term" value="P:tRNA modification"/>
    <property type="evidence" value="ECO:0007669"/>
    <property type="project" value="TreeGrafter"/>
</dbReference>
<reference evidence="15" key="1">
    <citation type="submission" date="2018-12" db="EMBL/GenBank/DDBJ databases">
        <title>Complete genome sequence of Roseovarius sp. MME-070.</title>
        <authorList>
            <person name="Nam Y.-D."/>
            <person name="Kang J."/>
            <person name="Chung W.-H."/>
            <person name="Park Y.S."/>
        </authorList>
    </citation>
    <scope>NUCLEOTIDE SEQUENCE [LARGE SCALE GENOMIC DNA]</scope>
    <source>
        <strain evidence="15">MME-070</strain>
    </source>
</reference>
<comment type="catalytic activity">
    <reaction evidence="9 10 11">
        <text>adenosine(37) in tRNA + dimethylallyl diphosphate = N(6)-dimethylallyladenosine(37) in tRNA + diphosphate</text>
        <dbReference type="Rhea" id="RHEA:26482"/>
        <dbReference type="Rhea" id="RHEA-COMP:10162"/>
        <dbReference type="Rhea" id="RHEA-COMP:10375"/>
        <dbReference type="ChEBI" id="CHEBI:33019"/>
        <dbReference type="ChEBI" id="CHEBI:57623"/>
        <dbReference type="ChEBI" id="CHEBI:74411"/>
        <dbReference type="ChEBI" id="CHEBI:74415"/>
        <dbReference type="EC" id="2.5.1.75"/>
    </reaction>
</comment>
<dbReference type="AlphaFoldDB" id="A0A6I6ITD9"/>
<accession>A0A6I6ITD9</accession>
<keyword evidence="8 10" id="KW-0460">Magnesium</keyword>
<evidence type="ECO:0000256" key="5">
    <source>
        <dbReference type="ARBA" id="ARBA00022694"/>
    </source>
</evidence>